<protein>
    <submittedName>
        <fullName evidence="2">DUF998 domain-containing protein</fullName>
    </submittedName>
</protein>
<comment type="caution">
    <text evidence="2">The sequence shown here is derived from an EMBL/GenBank/DDBJ whole genome shotgun (WGS) entry which is preliminary data.</text>
</comment>
<proteinExistence type="predicted"/>
<sequence length="236" mass="25617">MIGTGPDGDGRRRLALVVLLAVGAVTYTSWLLELVLPTGLDPARAYTSELAALDQPYGFLFRTADLVTAAILLVAAVLALSLWPRRMLTTIGWAALGVFAVATGADSRMPLHCSAHASAQCAALEDSGVYDDSRLLHELTSTTAATAAAVSVFAFLIAAYRYRWPRWLLWSVIGIVAAYVVGTAWTLWAVQADGRGDEYWLLGYAQRLQLLAVSGWIAYLALVAAWQRRVRSRVFT</sequence>
<feature type="transmembrane region" description="Helical" evidence="1">
    <location>
        <begin position="59"/>
        <end position="80"/>
    </location>
</feature>
<dbReference type="InterPro" id="IPR009339">
    <property type="entry name" value="DUF998"/>
</dbReference>
<feature type="transmembrane region" description="Helical" evidence="1">
    <location>
        <begin position="167"/>
        <end position="188"/>
    </location>
</feature>
<dbReference type="EMBL" id="JBHUFB010000009">
    <property type="protein sequence ID" value="MFD1812281.1"/>
    <property type="molecule type" value="Genomic_DNA"/>
</dbReference>
<keyword evidence="3" id="KW-1185">Reference proteome</keyword>
<evidence type="ECO:0000256" key="1">
    <source>
        <dbReference type="SAM" id="Phobius"/>
    </source>
</evidence>
<evidence type="ECO:0000313" key="3">
    <source>
        <dbReference type="Proteomes" id="UP001597286"/>
    </source>
</evidence>
<feature type="transmembrane region" description="Helical" evidence="1">
    <location>
        <begin position="87"/>
        <end position="105"/>
    </location>
</feature>
<organism evidence="2 3">
    <name type="scientific">Rhodococcus gannanensis</name>
    <dbReference type="NCBI Taxonomy" id="1960308"/>
    <lineage>
        <taxon>Bacteria</taxon>
        <taxon>Bacillati</taxon>
        <taxon>Actinomycetota</taxon>
        <taxon>Actinomycetes</taxon>
        <taxon>Mycobacteriales</taxon>
        <taxon>Nocardiaceae</taxon>
        <taxon>Rhodococcus</taxon>
    </lineage>
</organism>
<keyword evidence="1" id="KW-0812">Transmembrane</keyword>
<feature type="transmembrane region" description="Helical" evidence="1">
    <location>
        <begin position="139"/>
        <end position="160"/>
    </location>
</feature>
<feature type="transmembrane region" description="Helical" evidence="1">
    <location>
        <begin position="14"/>
        <end position="32"/>
    </location>
</feature>
<evidence type="ECO:0000313" key="2">
    <source>
        <dbReference type="EMBL" id="MFD1812281.1"/>
    </source>
</evidence>
<keyword evidence="1" id="KW-0472">Membrane</keyword>
<keyword evidence="1" id="KW-1133">Transmembrane helix</keyword>
<reference evidence="3" key="1">
    <citation type="journal article" date="2019" name="Int. J. Syst. Evol. Microbiol.">
        <title>The Global Catalogue of Microorganisms (GCM) 10K type strain sequencing project: providing services to taxonomists for standard genome sequencing and annotation.</title>
        <authorList>
            <consortium name="The Broad Institute Genomics Platform"/>
            <consortium name="The Broad Institute Genome Sequencing Center for Infectious Disease"/>
            <person name="Wu L."/>
            <person name="Ma J."/>
        </authorList>
    </citation>
    <scope>NUCLEOTIDE SEQUENCE [LARGE SCALE GENOMIC DNA]</scope>
    <source>
        <strain evidence="3">DT72</strain>
    </source>
</reference>
<dbReference type="Pfam" id="PF06197">
    <property type="entry name" value="DUF998"/>
    <property type="match status" value="1"/>
</dbReference>
<feature type="transmembrane region" description="Helical" evidence="1">
    <location>
        <begin position="208"/>
        <end position="226"/>
    </location>
</feature>
<accession>A0ABW4P2G0</accession>
<name>A0ABW4P2G0_9NOCA</name>
<dbReference type="RefSeq" id="WP_378484794.1">
    <property type="nucleotide sequence ID" value="NZ_JBHUFB010000009.1"/>
</dbReference>
<gene>
    <name evidence="2" type="ORF">ACFSJG_08650</name>
</gene>
<dbReference type="Proteomes" id="UP001597286">
    <property type="component" value="Unassembled WGS sequence"/>
</dbReference>